<evidence type="ECO:0000313" key="3">
    <source>
        <dbReference type="EMBL" id="MBR0798954.1"/>
    </source>
</evidence>
<reference evidence="4" key="1">
    <citation type="journal article" date="2021" name="ISME J.">
        <title>Evolutionary origin and ecological implication of a unique nif island in free-living Bradyrhizobium lineages.</title>
        <authorList>
            <person name="Tao J."/>
        </authorList>
    </citation>
    <scope>NUCLEOTIDE SEQUENCE [LARGE SCALE GENOMIC DNA]</scope>
    <source>
        <strain evidence="4">SZCCT0434</strain>
    </source>
</reference>
<comment type="caution">
    <text evidence="3">The sequence shown here is derived from an EMBL/GenBank/DDBJ whole genome shotgun (WGS) entry which is preliminary data.</text>
</comment>
<keyword evidence="4" id="KW-1185">Reference proteome</keyword>
<dbReference type="EMBL" id="JAFCJH010000032">
    <property type="protein sequence ID" value="MBR0798954.1"/>
    <property type="molecule type" value="Genomic_DNA"/>
</dbReference>
<dbReference type="Pfam" id="PF14534">
    <property type="entry name" value="DUF4440"/>
    <property type="match status" value="1"/>
</dbReference>
<keyword evidence="1" id="KW-0732">Signal</keyword>
<evidence type="ECO:0000313" key="4">
    <source>
        <dbReference type="Proteomes" id="UP001315278"/>
    </source>
</evidence>
<gene>
    <name evidence="3" type="ORF">JQ615_26550</name>
</gene>
<accession>A0ABS5FQN2</accession>
<evidence type="ECO:0000256" key="1">
    <source>
        <dbReference type="SAM" id="SignalP"/>
    </source>
</evidence>
<protein>
    <submittedName>
        <fullName evidence="3">Nuclear transport factor 2 family protein</fullName>
    </submittedName>
</protein>
<dbReference type="RefSeq" id="WP_212493982.1">
    <property type="nucleotide sequence ID" value="NZ_JAFCJH010000032.1"/>
</dbReference>
<evidence type="ECO:0000259" key="2">
    <source>
        <dbReference type="Pfam" id="PF14534"/>
    </source>
</evidence>
<dbReference type="InterPro" id="IPR027843">
    <property type="entry name" value="DUF4440"/>
</dbReference>
<name>A0ABS5FQN2_9BRAD</name>
<proteinExistence type="predicted"/>
<dbReference type="SUPFAM" id="SSF54427">
    <property type="entry name" value="NTF2-like"/>
    <property type="match status" value="1"/>
</dbReference>
<dbReference type="Proteomes" id="UP001315278">
    <property type="component" value="Unassembled WGS sequence"/>
</dbReference>
<feature type="chain" id="PRO_5046858427" evidence="1">
    <location>
        <begin position="23"/>
        <end position="155"/>
    </location>
</feature>
<feature type="domain" description="DUF4440" evidence="2">
    <location>
        <begin position="32"/>
        <end position="135"/>
    </location>
</feature>
<feature type="signal peptide" evidence="1">
    <location>
        <begin position="1"/>
        <end position="22"/>
    </location>
</feature>
<sequence>MLKALFASASLAALALATPVRAQDAKQDAEKLAVAYQDCVGKHDAACVASLYSKEGVEINPGGVCSDLKATYEKSFKNGTDHIVIRVSHVQPLSNDLVVADGDTDIFIKNDKGETKKVTMFWSSMDIREDGQLKIRMLTAGMKPPPAKEANVDNK</sequence>
<dbReference type="Gene3D" id="3.10.450.50">
    <property type="match status" value="1"/>
</dbReference>
<organism evidence="3 4">
    <name type="scientific">Bradyrhizobium jicamae</name>
    <dbReference type="NCBI Taxonomy" id="280332"/>
    <lineage>
        <taxon>Bacteria</taxon>
        <taxon>Pseudomonadati</taxon>
        <taxon>Pseudomonadota</taxon>
        <taxon>Alphaproteobacteria</taxon>
        <taxon>Hyphomicrobiales</taxon>
        <taxon>Nitrobacteraceae</taxon>
        <taxon>Bradyrhizobium</taxon>
    </lineage>
</organism>
<dbReference type="InterPro" id="IPR032710">
    <property type="entry name" value="NTF2-like_dom_sf"/>
</dbReference>